<protein>
    <recommendedName>
        <fullName evidence="7">RST domain-containing protein</fullName>
    </recommendedName>
</protein>
<feature type="region of interest" description="Disordered" evidence="6">
    <location>
        <begin position="169"/>
        <end position="193"/>
    </location>
</feature>
<dbReference type="PANTHER" id="PTHR15138:SF14">
    <property type="entry name" value="TRANSCRIPTION INITIATION FACTOR TFIID SUBUNIT 4"/>
    <property type="match status" value="1"/>
</dbReference>
<feature type="region of interest" description="Disordered" evidence="6">
    <location>
        <begin position="581"/>
        <end position="664"/>
    </location>
</feature>
<dbReference type="InterPro" id="IPR007900">
    <property type="entry name" value="TAF4_C"/>
</dbReference>
<dbReference type="GO" id="GO:0006367">
    <property type="term" value="P:transcription initiation at RNA polymerase II promoter"/>
    <property type="evidence" value="ECO:0007669"/>
    <property type="project" value="TreeGrafter"/>
</dbReference>
<organism evidence="8 9">
    <name type="scientific">Zingiber officinale</name>
    <name type="common">Ginger</name>
    <name type="synonym">Amomum zingiber</name>
    <dbReference type="NCBI Taxonomy" id="94328"/>
    <lineage>
        <taxon>Eukaryota</taxon>
        <taxon>Viridiplantae</taxon>
        <taxon>Streptophyta</taxon>
        <taxon>Embryophyta</taxon>
        <taxon>Tracheophyta</taxon>
        <taxon>Spermatophyta</taxon>
        <taxon>Magnoliopsida</taxon>
        <taxon>Liliopsida</taxon>
        <taxon>Zingiberales</taxon>
        <taxon>Zingiberaceae</taxon>
        <taxon>Zingiber</taxon>
    </lineage>
</organism>
<feature type="compositionally biased region" description="Low complexity" evidence="6">
    <location>
        <begin position="597"/>
        <end position="608"/>
    </location>
</feature>
<feature type="compositionally biased region" description="Polar residues" evidence="6">
    <location>
        <begin position="581"/>
        <end position="591"/>
    </location>
</feature>
<accession>A0A8J5GZJ4</accession>
<feature type="region of interest" description="Disordered" evidence="6">
    <location>
        <begin position="535"/>
        <end position="554"/>
    </location>
</feature>
<feature type="compositionally biased region" description="Polar residues" evidence="6">
    <location>
        <begin position="881"/>
        <end position="891"/>
    </location>
</feature>
<dbReference type="Pfam" id="PF12174">
    <property type="entry name" value="RST"/>
    <property type="match status" value="3"/>
</dbReference>
<evidence type="ECO:0000256" key="3">
    <source>
        <dbReference type="ARBA" id="ARBA00023015"/>
    </source>
</evidence>
<dbReference type="PANTHER" id="PTHR15138">
    <property type="entry name" value="TRANSCRIPTION INITIATION FACTOR TFIID SUBUNIT 4"/>
    <property type="match status" value="1"/>
</dbReference>
<name>A0A8J5GZJ4_ZINOF</name>
<feature type="compositionally biased region" description="Low complexity" evidence="6">
    <location>
        <begin position="242"/>
        <end position="262"/>
    </location>
</feature>
<dbReference type="GO" id="GO:0005669">
    <property type="term" value="C:transcription factor TFIID complex"/>
    <property type="evidence" value="ECO:0007669"/>
    <property type="project" value="InterPro"/>
</dbReference>
<dbReference type="GO" id="GO:0003677">
    <property type="term" value="F:DNA binding"/>
    <property type="evidence" value="ECO:0007669"/>
    <property type="project" value="TreeGrafter"/>
</dbReference>
<feature type="region of interest" description="Disordered" evidence="6">
    <location>
        <begin position="206"/>
        <end position="264"/>
    </location>
</feature>
<feature type="compositionally biased region" description="Low complexity" evidence="6">
    <location>
        <begin position="902"/>
        <end position="922"/>
    </location>
</feature>
<comment type="subcellular location">
    <subcellularLocation>
        <location evidence="1">Nucleus</location>
    </subcellularLocation>
</comment>
<evidence type="ECO:0000256" key="6">
    <source>
        <dbReference type="SAM" id="MobiDB-lite"/>
    </source>
</evidence>
<dbReference type="InterPro" id="IPR022003">
    <property type="entry name" value="RST"/>
</dbReference>
<feature type="region of interest" description="Disordered" evidence="6">
    <location>
        <begin position="1198"/>
        <end position="1219"/>
    </location>
</feature>
<dbReference type="EMBL" id="JACMSC010000007">
    <property type="protein sequence ID" value="KAG6513426.1"/>
    <property type="molecule type" value="Genomic_DNA"/>
</dbReference>
<dbReference type="Pfam" id="PF05236">
    <property type="entry name" value="TAF4"/>
    <property type="match status" value="1"/>
</dbReference>
<dbReference type="InterPro" id="IPR045144">
    <property type="entry name" value="TAF4"/>
</dbReference>
<feature type="compositionally biased region" description="Polar residues" evidence="6">
    <location>
        <begin position="829"/>
        <end position="838"/>
    </location>
</feature>
<keyword evidence="5" id="KW-0539">Nucleus</keyword>
<evidence type="ECO:0000313" key="9">
    <source>
        <dbReference type="Proteomes" id="UP000734854"/>
    </source>
</evidence>
<evidence type="ECO:0000259" key="7">
    <source>
        <dbReference type="PROSITE" id="PS51879"/>
    </source>
</evidence>
<feature type="compositionally biased region" description="Polar residues" evidence="6">
    <location>
        <begin position="609"/>
        <end position="643"/>
    </location>
</feature>
<evidence type="ECO:0000313" key="8">
    <source>
        <dbReference type="EMBL" id="KAG6513426.1"/>
    </source>
</evidence>
<feature type="compositionally biased region" description="Polar residues" evidence="6">
    <location>
        <begin position="169"/>
        <end position="178"/>
    </location>
</feature>
<feature type="compositionally biased region" description="Polar residues" evidence="6">
    <location>
        <begin position="1202"/>
        <end position="1219"/>
    </location>
</feature>
<feature type="compositionally biased region" description="Basic and acidic residues" evidence="6">
    <location>
        <begin position="732"/>
        <end position="741"/>
    </location>
</feature>
<dbReference type="Proteomes" id="UP000734854">
    <property type="component" value="Unassembled WGS sequence"/>
</dbReference>
<feature type="domain" description="RST" evidence="7">
    <location>
        <begin position="926"/>
        <end position="1025"/>
    </location>
</feature>
<keyword evidence="4" id="KW-0804">Transcription</keyword>
<feature type="compositionally biased region" description="Polar residues" evidence="6">
    <location>
        <begin position="1125"/>
        <end position="1166"/>
    </location>
</feature>
<feature type="region of interest" description="Disordered" evidence="6">
    <location>
        <begin position="1073"/>
        <end position="1182"/>
    </location>
</feature>
<feature type="region of interest" description="Disordered" evidence="6">
    <location>
        <begin position="866"/>
        <end position="924"/>
    </location>
</feature>
<sequence>MSSHDCVNNGQVVGGGLEDDDLEVGEGMLLTAVLGVASFWFDHIWSLLFRNDESMHSSADVEALLAALNGDIGDDPAVVAPPLDPDASVLMQASSSASEQVIRQWKTPSEVGNDQIVQKEQNQPLQSLEQHSSGGELVRTSSIQPRVEQLNHVSKQDQMTFQQEIMHSNNCQQQSEANSVKPVDKGPEQSNIPVLDTIADPKLDVAQHSEKQQQQQRPHIVQQSNSQQAPDIANAAARPSESQQLIMQQSNSQQTPTSSQSNMALRTKTASSIPFHMLIPILRPHLDKDRSMQLQSIFNKLRDQHLGDLLGMQEEKWSCSMVGGSEVSKEDFLRVVRNTVGDQMLRQAARKVQMQLQAQASQNTPSNTNLFSLPAQASSQQVSRGGTQQISGAQSFPALHSLPSQNVIVPASSPGQPHVPALHPSTGPREVGIGSNGKGPHLVQNYSNSMNMSSSERDGLMGSTQSINGQQKLQSSISVSGSTNSYITQTYPRPSMSSSTSLRPNLESHPRPVSRTQGLVSTLIRPTQPINTMRMPYQQGSNNETKRQQTGSLTNHSSSLRNLIALQMSAESSGLQSTSYVNQEVVDQSSEPPKVQFSSSETTSFDTSHLNQGNSAFGSSMVRTNQVSGSVPSQADQNTQMDGNTKVDVEKDKEDGRSKAVKANKNEDDKLRITAANVAARAAVGGDDMLSKWQLMAERSRQKREGFDGASASQLGKSASSKSSLNLGIGSREIHESEKKNSSMPTSGVLMQASSSASKRVIRQWKTPSEVGDDQIVQKEQNQPLQSLEQHSSGGELVRTSSIQPRVEQLNHVSKQDQMTFQQEIMHSNNCQQQSEANSVKPEDKGPEQSNIPVLDTIADPKLDVAQHSEKQQQQRRPHIVQQSNSQQTPDIANAAARPSESQQLIMQQSNSQQTPTSSQSNMALRTKTASSIPFHMLIPILRPHLDKHRSMQLQSIFNKLRELQDQHLGDLLGMQEEKFELFYGWREWYNKEVSKEDFLRVIRNTVGDQMLRQAAGKLQAQASQNAPSNTNLFSLPAQASSQQVSRGATQQISGAQSFPALHSLPSQNVIVPASSPGQPHVPALHPSTGPREVGIGSNGKGPYRVQYYSNSMNMSSSERDGLMGSTQSINRPQKLQSSISVSGSTNSYNTQAYPRPSMSSSTSLRPNLESHPRPVSHTQGLVSTLIRPTQPINTMRMPAYQQGSNNDTKRQQTGSLTDHSSSLRNLIALQMSAESSGLQSTSYVNQEVVDQSSEPPKVQFSSSETTSFDTLHLNQANSAFGSNMVTTNRVSGSVPRQADQNTQVTSATLPPPGSMTKSPLKKPSAGQKKPFDALGSSPPMFSKKQKTAGTSLDQSIVQLNDVAVVSGVNLREEEEQLLSGLKEDSRESEAT</sequence>
<feature type="region of interest" description="Disordered" evidence="6">
    <location>
        <begin position="704"/>
        <end position="797"/>
    </location>
</feature>
<feature type="compositionally biased region" description="Low complexity" evidence="6">
    <location>
        <begin position="709"/>
        <end position="728"/>
    </location>
</feature>
<evidence type="ECO:0000256" key="2">
    <source>
        <dbReference type="ARBA" id="ARBA00006178"/>
    </source>
</evidence>
<proteinExistence type="inferred from homology"/>
<gene>
    <name evidence="8" type="ORF">ZIOFF_023751</name>
</gene>
<feature type="compositionally biased region" description="Polar residues" evidence="6">
    <location>
        <begin position="1299"/>
        <end position="1309"/>
    </location>
</feature>
<feature type="compositionally biased region" description="Low complexity" evidence="6">
    <location>
        <begin position="1108"/>
        <end position="1117"/>
    </location>
</feature>
<feature type="compositionally biased region" description="Polar residues" evidence="6">
    <location>
        <begin position="538"/>
        <end position="554"/>
    </location>
</feature>
<feature type="region of interest" description="Disordered" evidence="6">
    <location>
        <begin position="829"/>
        <end position="853"/>
    </location>
</feature>
<dbReference type="PROSITE" id="PS51879">
    <property type="entry name" value="RST"/>
    <property type="match status" value="2"/>
</dbReference>
<feature type="region of interest" description="Disordered" evidence="6">
    <location>
        <begin position="490"/>
        <end position="515"/>
    </location>
</feature>
<feature type="region of interest" description="Disordered" evidence="6">
    <location>
        <begin position="1287"/>
        <end position="1357"/>
    </location>
</feature>
<feature type="domain" description="RST" evidence="7">
    <location>
        <begin position="266"/>
        <end position="358"/>
    </location>
</feature>
<comment type="caution">
    <text evidence="8">The sequence shown here is derived from an EMBL/GenBank/DDBJ whole genome shotgun (WGS) entry which is preliminary data.</text>
</comment>
<evidence type="ECO:0000256" key="1">
    <source>
        <dbReference type="ARBA" id="ARBA00004123"/>
    </source>
</evidence>
<comment type="similarity">
    <text evidence="2">Belongs to the TAF4 family.</text>
</comment>
<feature type="region of interest" description="Disordered" evidence="6">
    <location>
        <begin position="356"/>
        <end position="382"/>
    </location>
</feature>
<feature type="compositionally biased region" description="Polar residues" evidence="6">
    <location>
        <begin position="1348"/>
        <end position="1357"/>
    </location>
</feature>
<feature type="compositionally biased region" description="Polar residues" evidence="6">
    <location>
        <begin position="778"/>
        <end position="797"/>
    </location>
</feature>
<keyword evidence="3" id="KW-0805">Transcription regulation</keyword>
<feature type="compositionally biased region" description="Polar residues" evidence="6">
    <location>
        <begin position="490"/>
        <end position="503"/>
    </location>
</feature>
<feature type="compositionally biased region" description="Low complexity" evidence="6">
    <location>
        <begin position="212"/>
        <end position="223"/>
    </location>
</feature>
<dbReference type="GO" id="GO:0016251">
    <property type="term" value="F:RNA polymerase II general transcription initiation factor activity"/>
    <property type="evidence" value="ECO:0007669"/>
    <property type="project" value="TreeGrafter"/>
</dbReference>
<evidence type="ECO:0000256" key="4">
    <source>
        <dbReference type="ARBA" id="ARBA00023163"/>
    </source>
</evidence>
<feature type="compositionally biased region" description="Basic and acidic residues" evidence="6">
    <location>
        <begin position="645"/>
        <end position="664"/>
    </location>
</feature>
<evidence type="ECO:0000256" key="5">
    <source>
        <dbReference type="ARBA" id="ARBA00023242"/>
    </source>
</evidence>
<keyword evidence="9" id="KW-1185">Reference proteome</keyword>
<reference evidence="8 9" key="1">
    <citation type="submission" date="2020-08" db="EMBL/GenBank/DDBJ databases">
        <title>Plant Genome Project.</title>
        <authorList>
            <person name="Zhang R.-G."/>
        </authorList>
    </citation>
    <scope>NUCLEOTIDE SEQUENCE [LARGE SCALE GENOMIC DNA]</scope>
    <source>
        <tissue evidence="8">Rhizome</tissue>
    </source>
</reference>